<dbReference type="Gene3D" id="3.40.50.2300">
    <property type="match status" value="1"/>
</dbReference>
<dbReference type="PROSITE" id="PS50109">
    <property type="entry name" value="HIS_KIN"/>
    <property type="match status" value="1"/>
</dbReference>
<dbReference type="EMBL" id="WVTA01000002">
    <property type="protein sequence ID" value="KAK3215953.1"/>
    <property type="molecule type" value="Genomic_DNA"/>
</dbReference>
<dbReference type="EC" id="2.7.13.3" evidence="2"/>
<dbReference type="SMART" id="SM00448">
    <property type="entry name" value="REC"/>
    <property type="match status" value="1"/>
</dbReference>
<dbReference type="AlphaFoldDB" id="A0AAN6M544"/>
<dbReference type="GO" id="GO:0005886">
    <property type="term" value="C:plasma membrane"/>
    <property type="evidence" value="ECO:0007669"/>
    <property type="project" value="TreeGrafter"/>
</dbReference>
<feature type="domain" description="Histidine kinase" evidence="8">
    <location>
        <begin position="407"/>
        <end position="650"/>
    </location>
</feature>
<evidence type="ECO:0000256" key="4">
    <source>
        <dbReference type="ARBA" id="ARBA00022679"/>
    </source>
</evidence>
<dbReference type="Gene3D" id="3.40.50.720">
    <property type="entry name" value="NAD(P)-binding Rossmann-like Domain"/>
    <property type="match status" value="1"/>
</dbReference>
<evidence type="ECO:0000256" key="1">
    <source>
        <dbReference type="ARBA" id="ARBA00000085"/>
    </source>
</evidence>
<evidence type="ECO:0000256" key="6">
    <source>
        <dbReference type="PROSITE-ProRule" id="PRU00169"/>
    </source>
</evidence>
<feature type="compositionally biased region" description="Polar residues" evidence="7">
    <location>
        <begin position="830"/>
        <end position="843"/>
    </location>
</feature>
<feature type="compositionally biased region" description="Low complexity" evidence="7">
    <location>
        <begin position="1171"/>
        <end position="1180"/>
    </location>
</feature>
<keyword evidence="3 6" id="KW-0597">Phosphoprotein</keyword>
<comment type="catalytic activity">
    <reaction evidence="1">
        <text>ATP + protein L-histidine = ADP + protein N-phospho-L-histidine.</text>
        <dbReference type="EC" id="2.7.13.3"/>
    </reaction>
</comment>
<dbReference type="Proteomes" id="UP001280581">
    <property type="component" value="Unassembled WGS sequence"/>
</dbReference>
<evidence type="ECO:0000256" key="3">
    <source>
        <dbReference type="ARBA" id="ARBA00022553"/>
    </source>
</evidence>
<comment type="caution">
    <text evidence="10">The sequence shown here is derived from an EMBL/GenBank/DDBJ whole genome shotgun (WGS) entry which is preliminary data.</text>
</comment>
<dbReference type="GO" id="GO:0000155">
    <property type="term" value="F:phosphorelay sensor kinase activity"/>
    <property type="evidence" value="ECO:0007669"/>
    <property type="project" value="InterPro"/>
</dbReference>
<dbReference type="InterPro" id="IPR036097">
    <property type="entry name" value="HisK_dim/P_sf"/>
</dbReference>
<keyword evidence="11" id="KW-1185">Reference proteome</keyword>
<dbReference type="PROSITE" id="PS50110">
    <property type="entry name" value="RESPONSE_REGULATORY"/>
    <property type="match status" value="1"/>
</dbReference>
<gene>
    <name evidence="10" type="ORF">GRF29_8g1678290</name>
</gene>
<accession>A0AAN6M544</accession>
<feature type="compositionally biased region" description="Basic and acidic residues" evidence="7">
    <location>
        <begin position="810"/>
        <end position="824"/>
    </location>
</feature>
<dbReference type="PANTHER" id="PTHR43047">
    <property type="entry name" value="TWO-COMPONENT HISTIDINE PROTEIN KINASE"/>
    <property type="match status" value="1"/>
</dbReference>
<dbReference type="Pfam" id="PF00512">
    <property type="entry name" value="HisKA"/>
    <property type="match status" value="1"/>
</dbReference>
<dbReference type="Pfam" id="PF00072">
    <property type="entry name" value="Response_reg"/>
    <property type="match status" value="1"/>
</dbReference>
<evidence type="ECO:0000256" key="7">
    <source>
        <dbReference type="SAM" id="MobiDB-lite"/>
    </source>
</evidence>
<evidence type="ECO:0000313" key="11">
    <source>
        <dbReference type="Proteomes" id="UP001280581"/>
    </source>
</evidence>
<name>A0AAN6M544_9PLEO</name>
<dbReference type="InterPro" id="IPR004358">
    <property type="entry name" value="Sig_transdc_His_kin-like_C"/>
</dbReference>
<keyword evidence="4" id="KW-0808">Transferase</keyword>
<feature type="compositionally biased region" description="Polar residues" evidence="7">
    <location>
        <begin position="1129"/>
        <end position="1148"/>
    </location>
</feature>
<dbReference type="PRINTS" id="PR00344">
    <property type="entry name" value="BCTRLSENSOR"/>
</dbReference>
<dbReference type="InterPro" id="IPR036890">
    <property type="entry name" value="HATPase_C_sf"/>
</dbReference>
<dbReference type="InterPro" id="IPR003661">
    <property type="entry name" value="HisK_dim/P_dom"/>
</dbReference>
<organism evidence="10 11">
    <name type="scientific">Pseudopithomyces chartarum</name>
    <dbReference type="NCBI Taxonomy" id="1892770"/>
    <lineage>
        <taxon>Eukaryota</taxon>
        <taxon>Fungi</taxon>
        <taxon>Dikarya</taxon>
        <taxon>Ascomycota</taxon>
        <taxon>Pezizomycotina</taxon>
        <taxon>Dothideomycetes</taxon>
        <taxon>Pleosporomycetidae</taxon>
        <taxon>Pleosporales</taxon>
        <taxon>Massarineae</taxon>
        <taxon>Didymosphaeriaceae</taxon>
        <taxon>Pseudopithomyces</taxon>
    </lineage>
</organism>
<reference evidence="10 11" key="1">
    <citation type="submission" date="2021-02" db="EMBL/GenBank/DDBJ databases">
        <title>Genome assembly of Pseudopithomyces chartarum.</title>
        <authorList>
            <person name="Jauregui R."/>
            <person name="Singh J."/>
            <person name="Voisey C."/>
        </authorList>
    </citation>
    <scope>NUCLEOTIDE SEQUENCE [LARGE SCALE GENOMIC DNA]</scope>
    <source>
        <strain evidence="10 11">AGR01</strain>
    </source>
</reference>
<dbReference type="SUPFAM" id="SSF55874">
    <property type="entry name" value="ATPase domain of HSP90 chaperone/DNA topoisomerase II/histidine kinase"/>
    <property type="match status" value="1"/>
</dbReference>
<dbReference type="Gene3D" id="3.30.450.40">
    <property type="match status" value="1"/>
</dbReference>
<dbReference type="SUPFAM" id="SSF47384">
    <property type="entry name" value="Homodimeric domain of signal transducing histidine kinase"/>
    <property type="match status" value="1"/>
</dbReference>
<protein>
    <recommendedName>
        <fullName evidence="2">histidine kinase</fullName>
        <ecNumber evidence="2">2.7.13.3</ecNumber>
    </recommendedName>
</protein>
<feature type="modified residue" description="4-aspartylphosphate" evidence="6">
    <location>
        <position position="984"/>
    </location>
</feature>
<feature type="region of interest" description="Disordered" evidence="7">
    <location>
        <begin position="1100"/>
        <end position="1187"/>
    </location>
</feature>
<feature type="region of interest" description="Disordered" evidence="7">
    <location>
        <begin position="810"/>
        <end position="885"/>
    </location>
</feature>
<dbReference type="CDD" id="cd00082">
    <property type="entry name" value="HisKA"/>
    <property type="match status" value="1"/>
</dbReference>
<feature type="domain" description="Response regulatory" evidence="9">
    <location>
        <begin position="924"/>
        <end position="1055"/>
    </location>
</feature>
<dbReference type="SUPFAM" id="SSF55781">
    <property type="entry name" value="GAF domain-like"/>
    <property type="match status" value="1"/>
</dbReference>
<dbReference type="GO" id="GO:0009927">
    <property type="term" value="F:histidine phosphotransfer kinase activity"/>
    <property type="evidence" value="ECO:0007669"/>
    <property type="project" value="TreeGrafter"/>
</dbReference>
<dbReference type="PANTHER" id="PTHR43047:SF72">
    <property type="entry name" value="OSMOSENSING HISTIDINE PROTEIN KINASE SLN1"/>
    <property type="match status" value="1"/>
</dbReference>
<evidence type="ECO:0000259" key="8">
    <source>
        <dbReference type="PROSITE" id="PS50109"/>
    </source>
</evidence>
<dbReference type="Gene3D" id="3.30.565.10">
    <property type="entry name" value="Histidine kinase-like ATPase, C-terminal domain"/>
    <property type="match status" value="1"/>
</dbReference>
<dbReference type="SMART" id="SM00388">
    <property type="entry name" value="HisKA"/>
    <property type="match status" value="1"/>
</dbReference>
<dbReference type="Pfam" id="PF02518">
    <property type="entry name" value="HATPase_c"/>
    <property type="match status" value="1"/>
</dbReference>
<proteinExistence type="predicted"/>
<dbReference type="InterPro" id="IPR005467">
    <property type="entry name" value="His_kinase_dom"/>
</dbReference>
<evidence type="ECO:0000259" key="9">
    <source>
        <dbReference type="PROSITE" id="PS50110"/>
    </source>
</evidence>
<feature type="compositionally biased region" description="Low complexity" evidence="7">
    <location>
        <begin position="1116"/>
        <end position="1128"/>
    </location>
</feature>
<evidence type="ECO:0000256" key="2">
    <source>
        <dbReference type="ARBA" id="ARBA00012438"/>
    </source>
</evidence>
<dbReference type="CDD" id="cd17546">
    <property type="entry name" value="REC_hyHK_CKI1_RcsC-like"/>
    <property type="match status" value="1"/>
</dbReference>
<evidence type="ECO:0000313" key="10">
    <source>
        <dbReference type="EMBL" id="KAK3215953.1"/>
    </source>
</evidence>
<sequence>MLTQRTQQTVFFPRADAAILSLSPPPNYPQNIGPIYDRENVNTPIRPWSTESEDAYFPFAEDAYAPAIIPKKHSSLSDHYLRASLTWNERFRLSMLWYYTHEIFEETEFLSGLQEKASIAQESTGWEFAIIGILNINVYTRLAAVGVPLGILPRGETLCAHTVVRPPGSVFLLPSMMEDWRFAKSPYVEPGGLRAYAGAPLRLQDENGQTACLGSLCVASPTSQPPLTRAQQITLVRLADWVVSDLVQLTRARRQRARRKMVERMAVISDESASEERLLKLLQDTYPKALVQLQRVQAGHIEAEGRRPVPLSDLSNGLWEDVDHIERVILESNHMHPPVDRVVRIVAANCENASGQLFLTVGTKEFQFVFDDVDAWFVQKCASMISEGWNKRLLEEVMLAKENFLRGFSHQLRTPIHGILGSVELLTEELRGMSPNTATSHATAWLQARSVPGFGGEPNLYLDTIKRAGRDLLSIINSMITLNRWTDIATRERLYATYTMYELESRLEEEMKKFTSGDSRYSASVVFNHNFPPDRLSIRTDLSLLRDSLFPLIANAIQNTQNGNVVVALSTFPDTKQLIVDIHDTGCGIPQEAHTRIFKLYETTNAYSTGAGIGLTLSSKIAALLQGSVELVSSEVNCGSHFRAAYGGVDLTISEDALRGQPLVPQLPNLPRQFYNASNSAEPLSLSVHFSKFLTCYGFTASDTMKNTVVVIGFDPNVVQHRATISQLPPKQAIICLVSYPPDDTKSIPNPGNVVYVHGPFLTSTMSDALSRADRLVALLGNTPEKIVQPPQNTFKPPRLPKFTDKIQRNRSDEGSEVLSHECTDDPQETIKTASSTTSYGDQSSHHIIAKPQGLLETSKDANDLPSLKTTEMPVSPEKEVSDPQLLNPVPKIQISEVEPPLCNFSDCQISFAFPPLETVSHPHALLVDDNEVNLKLLKMYCTKRSLPFLCARDGLEAVSIFVNQQLSATTDATKQPIQLVLMDLQMPNCDGIEATRRIRKLEKEMHWRESLLFVVTGQDSVADREAAAGVAGLTTAYLLSKNSRYSIVVVAKHMPGDYDIEYASPWAGANYMPVSKRGTKEAQWDGDTWAPLADLAQNHPDAGVHFQDPKNAKFKPAPKTQTPQQQPGSPNYSLQPPGSKTSFQISASFLPPPSPQGSPPPQPSPPSASTPPSISPGSSLNASKTV</sequence>
<dbReference type="InterPro" id="IPR029016">
    <property type="entry name" value="GAF-like_dom_sf"/>
</dbReference>
<dbReference type="InterPro" id="IPR003594">
    <property type="entry name" value="HATPase_dom"/>
</dbReference>
<feature type="compositionally biased region" description="Pro residues" evidence="7">
    <location>
        <begin position="1151"/>
        <end position="1170"/>
    </location>
</feature>
<dbReference type="InterPro" id="IPR011006">
    <property type="entry name" value="CheY-like_superfamily"/>
</dbReference>
<dbReference type="SUPFAM" id="SSF52172">
    <property type="entry name" value="CheY-like"/>
    <property type="match status" value="1"/>
</dbReference>
<dbReference type="InterPro" id="IPR001789">
    <property type="entry name" value="Sig_transdc_resp-reg_receiver"/>
</dbReference>
<evidence type="ECO:0000256" key="5">
    <source>
        <dbReference type="ARBA" id="ARBA00022777"/>
    </source>
</evidence>
<dbReference type="SMART" id="SM00387">
    <property type="entry name" value="HATPase_c"/>
    <property type="match status" value="1"/>
</dbReference>
<keyword evidence="5" id="KW-0418">Kinase</keyword>
<dbReference type="Gene3D" id="1.10.287.130">
    <property type="match status" value="1"/>
</dbReference>